<dbReference type="PROSITE" id="PS00383">
    <property type="entry name" value="TYR_PHOSPHATASE_1"/>
    <property type="match status" value="1"/>
</dbReference>
<dbReference type="OrthoDB" id="275339at2157"/>
<dbReference type="RefSeq" id="WP_004515737.1">
    <property type="nucleotide sequence ID" value="NZ_AOLQ01000014.1"/>
</dbReference>
<dbReference type="EMBL" id="AOLQ01000014">
    <property type="protein sequence ID" value="EMA09925.1"/>
    <property type="molecule type" value="Genomic_DNA"/>
</dbReference>
<evidence type="ECO:0000256" key="1">
    <source>
        <dbReference type="ARBA" id="ARBA00008601"/>
    </source>
</evidence>
<comment type="caution">
    <text evidence="8">The sequence shown here is derived from an EMBL/GenBank/DDBJ whole genome shotgun (WGS) entry which is preliminary data.</text>
</comment>
<dbReference type="AlphaFoldDB" id="M0JQJ1"/>
<reference evidence="8 9" key="1">
    <citation type="journal article" date="2014" name="PLoS Genet.">
        <title>Phylogenetically driven sequencing of extremely halophilic archaea reveals strategies for static and dynamic osmo-response.</title>
        <authorList>
            <person name="Becker E.A."/>
            <person name="Seitzer P.M."/>
            <person name="Tritt A."/>
            <person name="Larsen D."/>
            <person name="Krusor M."/>
            <person name="Yao A.I."/>
            <person name="Wu D."/>
            <person name="Madern D."/>
            <person name="Eisen J.A."/>
            <person name="Darling A.E."/>
            <person name="Facciotti M.T."/>
        </authorList>
    </citation>
    <scope>NUCLEOTIDE SEQUENCE [LARGE SCALE GENOMIC DNA]</scope>
    <source>
        <strain evidence="8 9">ATCC 29715</strain>
    </source>
</reference>
<dbReference type="Pfam" id="PF00782">
    <property type="entry name" value="DSPc"/>
    <property type="match status" value="1"/>
</dbReference>
<dbReference type="PROSITE" id="PS50206">
    <property type="entry name" value="RHODANESE_3"/>
    <property type="match status" value="1"/>
</dbReference>
<sequence length="138" mass="14858">MDEVFPGLYVGTVADAGDQDLLRRHGVDKVVSLTFDSPESGFPGSVSVECFEMMDGPRNDREVFESAVEKVVELLENGETVLVHCSKGASRSPSVAAASVAVYEGLSIEEAFERVANGRSAVDPHEVLVRRAVGFVRD</sequence>
<protein>
    <recommendedName>
        <fullName evidence="2">protein-tyrosine-phosphatase</fullName>
        <ecNumber evidence="2">3.1.3.48</ecNumber>
    </recommendedName>
</protein>
<dbReference type="PANTHER" id="PTHR45961:SF6">
    <property type="entry name" value="IP21249P"/>
    <property type="match status" value="1"/>
</dbReference>
<name>M0JQJ1_HALVA</name>
<keyword evidence="4" id="KW-0904">Protein phosphatase</keyword>
<evidence type="ECO:0000256" key="4">
    <source>
        <dbReference type="ARBA" id="ARBA00022912"/>
    </source>
</evidence>
<dbReference type="PROSITE" id="PS50056">
    <property type="entry name" value="TYR_PHOSPHATASE_2"/>
    <property type="match status" value="1"/>
</dbReference>
<accession>M0JQJ1</accession>
<evidence type="ECO:0000259" key="7">
    <source>
        <dbReference type="PROSITE" id="PS50206"/>
    </source>
</evidence>
<dbReference type="SUPFAM" id="SSF52799">
    <property type="entry name" value="(Phosphotyrosine protein) phosphatases II"/>
    <property type="match status" value="1"/>
</dbReference>
<feature type="domain" description="Rhodanese" evidence="7">
    <location>
        <begin position="39"/>
        <end position="98"/>
    </location>
</feature>
<evidence type="ECO:0000259" key="6">
    <source>
        <dbReference type="PROSITE" id="PS50056"/>
    </source>
</evidence>
<dbReference type="PROSITE" id="PS50054">
    <property type="entry name" value="TYR_PHOSPHATASE_DUAL"/>
    <property type="match status" value="1"/>
</dbReference>
<dbReference type="InterPro" id="IPR020422">
    <property type="entry name" value="TYR_PHOSPHATASE_DUAL_dom"/>
</dbReference>
<dbReference type="InterPro" id="IPR016130">
    <property type="entry name" value="Tyr_Pase_AS"/>
</dbReference>
<dbReference type="Proteomes" id="UP000011534">
    <property type="component" value="Unassembled WGS sequence"/>
</dbReference>
<dbReference type="Gene3D" id="3.90.190.10">
    <property type="entry name" value="Protein tyrosine phosphatase superfamily"/>
    <property type="match status" value="1"/>
</dbReference>
<dbReference type="CDD" id="cd14498">
    <property type="entry name" value="DSP"/>
    <property type="match status" value="1"/>
</dbReference>
<evidence type="ECO:0000313" key="9">
    <source>
        <dbReference type="Proteomes" id="UP000011534"/>
    </source>
</evidence>
<evidence type="ECO:0000259" key="5">
    <source>
        <dbReference type="PROSITE" id="PS50054"/>
    </source>
</evidence>
<feature type="domain" description="Tyrosine-protein phosphatase" evidence="5">
    <location>
        <begin position="1"/>
        <end position="138"/>
    </location>
</feature>
<evidence type="ECO:0000256" key="3">
    <source>
        <dbReference type="ARBA" id="ARBA00022801"/>
    </source>
</evidence>
<feature type="domain" description="Tyrosine specific protein phosphatases" evidence="6">
    <location>
        <begin position="62"/>
        <end position="122"/>
    </location>
</feature>
<dbReference type="InterPro" id="IPR029021">
    <property type="entry name" value="Prot-tyrosine_phosphatase-like"/>
</dbReference>
<dbReference type="InterPro" id="IPR000387">
    <property type="entry name" value="Tyr_Pase_dom"/>
</dbReference>
<dbReference type="InterPro" id="IPR001763">
    <property type="entry name" value="Rhodanese-like_dom"/>
</dbReference>
<dbReference type="EC" id="3.1.3.48" evidence="2"/>
<keyword evidence="3" id="KW-0378">Hydrolase</keyword>
<proteinExistence type="inferred from homology"/>
<dbReference type="InterPro" id="IPR052103">
    <property type="entry name" value="Dual_spec_Phospatases"/>
</dbReference>
<comment type="similarity">
    <text evidence="1">Belongs to the protein-tyrosine phosphatase family. Non-receptor class dual specificity subfamily.</text>
</comment>
<organism evidence="8 9">
    <name type="scientific">Haloarcula vallismortis ATCC 29715</name>
    <dbReference type="NCBI Taxonomy" id="662477"/>
    <lineage>
        <taxon>Archaea</taxon>
        <taxon>Methanobacteriati</taxon>
        <taxon>Methanobacteriota</taxon>
        <taxon>Stenosarchaea group</taxon>
        <taxon>Halobacteria</taxon>
        <taxon>Halobacteriales</taxon>
        <taxon>Haloarculaceae</taxon>
        <taxon>Haloarcula</taxon>
    </lineage>
</organism>
<dbReference type="GO" id="GO:0004725">
    <property type="term" value="F:protein tyrosine phosphatase activity"/>
    <property type="evidence" value="ECO:0007669"/>
    <property type="project" value="UniProtKB-EC"/>
</dbReference>
<gene>
    <name evidence="8" type="ORF">C437_04690</name>
</gene>
<dbReference type="PANTHER" id="PTHR45961">
    <property type="entry name" value="IP21249P"/>
    <property type="match status" value="1"/>
</dbReference>
<dbReference type="SMART" id="SM00195">
    <property type="entry name" value="DSPc"/>
    <property type="match status" value="1"/>
</dbReference>
<evidence type="ECO:0000256" key="2">
    <source>
        <dbReference type="ARBA" id="ARBA00013064"/>
    </source>
</evidence>
<keyword evidence="9" id="KW-1185">Reference proteome</keyword>
<dbReference type="InterPro" id="IPR000340">
    <property type="entry name" value="Dual-sp_phosphatase_cat-dom"/>
</dbReference>
<evidence type="ECO:0000313" key="8">
    <source>
        <dbReference type="EMBL" id="EMA09925.1"/>
    </source>
</evidence>
<dbReference type="GO" id="GO:0005737">
    <property type="term" value="C:cytoplasm"/>
    <property type="evidence" value="ECO:0007669"/>
    <property type="project" value="TreeGrafter"/>
</dbReference>